<feature type="transmembrane region" description="Helical" evidence="1">
    <location>
        <begin position="6"/>
        <end position="23"/>
    </location>
</feature>
<dbReference type="Gramene" id="KFK43695">
    <property type="protein sequence ID" value="KFK43695"/>
    <property type="gene ID" value="AALP_AA1G161200"/>
</dbReference>
<dbReference type="AlphaFoldDB" id="A0A087HNJ3"/>
<sequence length="43" mass="5167">MGLYHYWWPWVMMIVLVVELCFYSSNSEQLTCHPGDLDALRDF</sequence>
<keyword evidence="1" id="KW-1133">Transmembrane helix</keyword>
<reference evidence="3" key="1">
    <citation type="journal article" date="2015" name="Nat. Plants">
        <title>Genome expansion of Arabis alpina linked with retrotransposition and reduced symmetric DNA methylation.</title>
        <authorList>
            <person name="Willing E.M."/>
            <person name="Rawat V."/>
            <person name="Mandakova T."/>
            <person name="Maumus F."/>
            <person name="James G.V."/>
            <person name="Nordstroem K.J."/>
            <person name="Becker C."/>
            <person name="Warthmann N."/>
            <person name="Chica C."/>
            <person name="Szarzynska B."/>
            <person name="Zytnicki M."/>
            <person name="Albani M.C."/>
            <person name="Kiefer C."/>
            <person name="Bergonzi S."/>
            <person name="Castaings L."/>
            <person name="Mateos J.L."/>
            <person name="Berns M.C."/>
            <person name="Bujdoso N."/>
            <person name="Piofczyk T."/>
            <person name="de Lorenzo L."/>
            <person name="Barrero-Sicilia C."/>
            <person name="Mateos I."/>
            <person name="Piednoel M."/>
            <person name="Hagmann J."/>
            <person name="Chen-Min-Tao R."/>
            <person name="Iglesias-Fernandez R."/>
            <person name="Schuster S.C."/>
            <person name="Alonso-Blanco C."/>
            <person name="Roudier F."/>
            <person name="Carbonero P."/>
            <person name="Paz-Ares J."/>
            <person name="Davis S.J."/>
            <person name="Pecinka A."/>
            <person name="Quesneville H."/>
            <person name="Colot V."/>
            <person name="Lysak M.A."/>
            <person name="Weigel D."/>
            <person name="Coupland G."/>
            <person name="Schneeberger K."/>
        </authorList>
    </citation>
    <scope>NUCLEOTIDE SEQUENCE [LARGE SCALE GENOMIC DNA]</scope>
    <source>
        <strain evidence="3">cv. Pajares</strain>
    </source>
</reference>
<dbReference type="EMBL" id="CM002869">
    <property type="protein sequence ID" value="KFK43695.1"/>
    <property type="molecule type" value="Genomic_DNA"/>
</dbReference>
<keyword evidence="1" id="KW-0812">Transmembrane</keyword>
<evidence type="ECO:0000256" key="1">
    <source>
        <dbReference type="SAM" id="Phobius"/>
    </source>
</evidence>
<organism evidence="2 3">
    <name type="scientific">Arabis alpina</name>
    <name type="common">Alpine rock-cress</name>
    <dbReference type="NCBI Taxonomy" id="50452"/>
    <lineage>
        <taxon>Eukaryota</taxon>
        <taxon>Viridiplantae</taxon>
        <taxon>Streptophyta</taxon>
        <taxon>Embryophyta</taxon>
        <taxon>Tracheophyta</taxon>
        <taxon>Spermatophyta</taxon>
        <taxon>Magnoliopsida</taxon>
        <taxon>eudicotyledons</taxon>
        <taxon>Gunneridae</taxon>
        <taxon>Pentapetalae</taxon>
        <taxon>rosids</taxon>
        <taxon>malvids</taxon>
        <taxon>Brassicales</taxon>
        <taxon>Brassicaceae</taxon>
        <taxon>Arabideae</taxon>
        <taxon>Arabis</taxon>
    </lineage>
</organism>
<keyword evidence="1" id="KW-0472">Membrane</keyword>
<keyword evidence="3" id="KW-1185">Reference proteome</keyword>
<accession>A0A087HNJ3</accession>
<protein>
    <submittedName>
        <fullName evidence="2">Uncharacterized protein</fullName>
    </submittedName>
</protein>
<name>A0A087HNJ3_ARAAL</name>
<feature type="non-terminal residue" evidence="2">
    <location>
        <position position="43"/>
    </location>
</feature>
<dbReference type="Proteomes" id="UP000029120">
    <property type="component" value="Chromosome 1"/>
</dbReference>
<gene>
    <name evidence="2" type="ordered locus">AALP_Aa1g161200</name>
</gene>
<proteinExistence type="predicted"/>
<evidence type="ECO:0000313" key="2">
    <source>
        <dbReference type="EMBL" id="KFK43695.1"/>
    </source>
</evidence>
<evidence type="ECO:0000313" key="3">
    <source>
        <dbReference type="Proteomes" id="UP000029120"/>
    </source>
</evidence>